<keyword evidence="4" id="KW-1185">Reference proteome</keyword>
<dbReference type="Gene3D" id="2.40.360.20">
    <property type="match status" value="1"/>
</dbReference>
<evidence type="ECO:0000313" key="4">
    <source>
        <dbReference type="Proteomes" id="UP000198379"/>
    </source>
</evidence>
<dbReference type="Pfam" id="PF21347">
    <property type="entry name" value="DUF3108_like"/>
    <property type="match status" value="1"/>
</dbReference>
<dbReference type="AlphaFoldDB" id="A0A238VN96"/>
<reference evidence="3 4" key="1">
    <citation type="submission" date="2017-06" db="EMBL/GenBank/DDBJ databases">
        <authorList>
            <person name="Kim H.J."/>
            <person name="Triplett B.A."/>
        </authorList>
    </citation>
    <scope>NUCLEOTIDE SEQUENCE [LARGE SCALE GENOMIC DNA]</scope>
    <source>
        <strain evidence="3 4">DSM 25597</strain>
    </source>
</reference>
<accession>A0A238VN96</accession>
<dbReference type="EMBL" id="FZNY01000001">
    <property type="protein sequence ID" value="SNR35842.1"/>
    <property type="molecule type" value="Genomic_DNA"/>
</dbReference>
<feature type="chain" id="PRO_5012285866" description="DUF3108 domain-containing protein" evidence="1">
    <location>
        <begin position="19"/>
        <end position="225"/>
    </location>
</feature>
<name>A0A238VN96_9FLAO</name>
<dbReference type="Proteomes" id="UP000198379">
    <property type="component" value="Unassembled WGS sequence"/>
</dbReference>
<evidence type="ECO:0000259" key="2">
    <source>
        <dbReference type="Pfam" id="PF21347"/>
    </source>
</evidence>
<dbReference type="OrthoDB" id="665223at2"/>
<dbReference type="InterPro" id="IPR049279">
    <property type="entry name" value="DUF3108-like"/>
</dbReference>
<keyword evidence="1" id="KW-0732">Signal</keyword>
<feature type="signal peptide" evidence="1">
    <location>
        <begin position="1"/>
        <end position="18"/>
    </location>
</feature>
<evidence type="ECO:0000256" key="1">
    <source>
        <dbReference type="SAM" id="SignalP"/>
    </source>
</evidence>
<sequence>MKTFIIIIVLCITTPLLAQGNCSKYYASKPGRKLIHKVFDKRERHSMTTEYNVESVTSSGIQVNFNLWDKRGEHITGGKLELGCDNRTTYLAPESIMTDLLSQYEDMEYTVTTTDRLAIPNDLEIGQTLPDASASISLNAQILEINFDIILSNRKVVRREQIETPAGTFDCYVITYNNEMRGRVASRSYQCTDWIAEGIGMVKQETYKQNGRLMSRSLLNEVTDY</sequence>
<proteinExistence type="predicted"/>
<organism evidence="3 4">
    <name type="scientific">Dokdonia pacifica</name>
    <dbReference type="NCBI Taxonomy" id="1627892"/>
    <lineage>
        <taxon>Bacteria</taxon>
        <taxon>Pseudomonadati</taxon>
        <taxon>Bacteroidota</taxon>
        <taxon>Flavobacteriia</taxon>
        <taxon>Flavobacteriales</taxon>
        <taxon>Flavobacteriaceae</taxon>
        <taxon>Dokdonia</taxon>
    </lineage>
</organism>
<feature type="domain" description="DUF3108" evidence="2">
    <location>
        <begin position="30"/>
        <end position="219"/>
    </location>
</feature>
<evidence type="ECO:0000313" key="3">
    <source>
        <dbReference type="EMBL" id="SNR35842.1"/>
    </source>
</evidence>
<gene>
    <name evidence="3" type="ORF">SAMN06265376_101100</name>
</gene>
<dbReference type="RefSeq" id="WP_089369473.1">
    <property type="nucleotide sequence ID" value="NZ_BMEP01000002.1"/>
</dbReference>
<protein>
    <recommendedName>
        <fullName evidence="2">DUF3108 domain-containing protein</fullName>
    </recommendedName>
</protein>